<evidence type="ECO:0000313" key="3">
    <source>
        <dbReference type="Proteomes" id="UP001642487"/>
    </source>
</evidence>
<dbReference type="Proteomes" id="UP001642487">
    <property type="component" value="Chromosome 3"/>
</dbReference>
<dbReference type="EMBL" id="OZ021737">
    <property type="protein sequence ID" value="CAK9318407.1"/>
    <property type="molecule type" value="Genomic_DNA"/>
</dbReference>
<evidence type="ECO:0000256" key="1">
    <source>
        <dbReference type="SAM" id="Phobius"/>
    </source>
</evidence>
<accession>A0ABP0YD47</accession>
<organism evidence="2 3">
    <name type="scientific">Citrullus colocynthis</name>
    <name type="common">colocynth</name>
    <dbReference type="NCBI Taxonomy" id="252529"/>
    <lineage>
        <taxon>Eukaryota</taxon>
        <taxon>Viridiplantae</taxon>
        <taxon>Streptophyta</taxon>
        <taxon>Embryophyta</taxon>
        <taxon>Tracheophyta</taxon>
        <taxon>Spermatophyta</taxon>
        <taxon>Magnoliopsida</taxon>
        <taxon>eudicotyledons</taxon>
        <taxon>Gunneridae</taxon>
        <taxon>Pentapetalae</taxon>
        <taxon>rosids</taxon>
        <taxon>fabids</taxon>
        <taxon>Cucurbitales</taxon>
        <taxon>Cucurbitaceae</taxon>
        <taxon>Benincaseae</taxon>
        <taxon>Citrullus</taxon>
    </lineage>
</organism>
<proteinExistence type="predicted"/>
<keyword evidence="1" id="KW-0472">Membrane</keyword>
<evidence type="ECO:0008006" key="4">
    <source>
        <dbReference type="Google" id="ProtNLM"/>
    </source>
</evidence>
<keyword evidence="1" id="KW-1133">Transmembrane helix</keyword>
<protein>
    <recommendedName>
        <fullName evidence="4">Transmembrane protein</fullName>
    </recommendedName>
</protein>
<keyword evidence="3" id="KW-1185">Reference proteome</keyword>
<evidence type="ECO:0000313" key="2">
    <source>
        <dbReference type="EMBL" id="CAK9318407.1"/>
    </source>
</evidence>
<reference evidence="2 3" key="1">
    <citation type="submission" date="2024-03" db="EMBL/GenBank/DDBJ databases">
        <authorList>
            <person name="Gkanogiannis A."/>
            <person name="Becerra Lopez-Lavalle L."/>
        </authorList>
    </citation>
    <scope>NUCLEOTIDE SEQUENCE [LARGE SCALE GENOMIC DNA]</scope>
</reference>
<feature type="transmembrane region" description="Helical" evidence="1">
    <location>
        <begin position="64"/>
        <end position="85"/>
    </location>
</feature>
<gene>
    <name evidence="2" type="ORF">CITCOLO1_LOCUS10371</name>
</gene>
<name>A0ABP0YD47_9ROSI</name>
<keyword evidence="1" id="KW-0812">Transmembrane</keyword>
<sequence>MYSRSACKLKNSLSLSPRFSSYDCETHLPPPFSSTTLLPFDRGFVNRRRLVILVDSPTPTVARVLLSGFVLELLVSFVVVGGGRLNAISS</sequence>